<dbReference type="InterPro" id="IPR058531">
    <property type="entry name" value="Baseplate_J_M"/>
</dbReference>
<reference evidence="5" key="1">
    <citation type="journal article" date="2021" name="Proc. Natl. Acad. Sci. U.S.A.">
        <title>A Catalog of Tens of Thousands of Viruses from Human Metagenomes Reveals Hidden Associations with Chronic Diseases.</title>
        <authorList>
            <person name="Tisza M.J."/>
            <person name="Buck C.B."/>
        </authorList>
    </citation>
    <scope>NUCLEOTIDE SEQUENCE</scope>
    <source>
        <strain evidence="5">Ctaix4</strain>
    </source>
</reference>
<feature type="domain" description="Baseplate J-like central" evidence="3">
    <location>
        <begin position="213"/>
        <end position="284"/>
    </location>
</feature>
<dbReference type="PANTHER" id="PTHR37829">
    <property type="entry name" value="PHAGE-LIKE ELEMENT PBSX PROTEIN XKDT"/>
    <property type="match status" value="1"/>
</dbReference>
<name>A0A8S5S676_9CAUD</name>
<dbReference type="PIRSF" id="PIRSF020481">
    <property type="entry name" value="BAP"/>
    <property type="match status" value="1"/>
</dbReference>
<comment type="similarity">
    <text evidence="1">Belongs to the Mu gp47/PBSX XkdT family.</text>
</comment>
<evidence type="ECO:0000259" key="2">
    <source>
        <dbReference type="Pfam" id="PF04865"/>
    </source>
</evidence>
<evidence type="ECO:0000256" key="1">
    <source>
        <dbReference type="ARBA" id="ARBA00038087"/>
    </source>
</evidence>
<proteinExistence type="inferred from homology"/>
<evidence type="ECO:0000313" key="5">
    <source>
        <dbReference type="EMBL" id="DAF46175.1"/>
    </source>
</evidence>
<dbReference type="PANTHER" id="PTHR37829:SF3">
    <property type="entry name" value="PROTEIN JAYE-RELATED"/>
    <property type="match status" value="1"/>
</dbReference>
<feature type="domain" description="Baseplate J-like C-terminal" evidence="4">
    <location>
        <begin position="306"/>
        <end position="367"/>
    </location>
</feature>
<dbReference type="Pfam" id="PF04865">
    <property type="entry name" value="Baseplate_J"/>
    <property type="match status" value="1"/>
</dbReference>
<dbReference type="Pfam" id="PF26079">
    <property type="entry name" value="Baseplate_J_C"/>
    <property type="match status" value="1"/>
</dbReference>
<dbReference type="EMBL" id="BK032533">
    <property type="protein sequence ID" value="DAF46175.1"/>
    <property type="molecule type" value="Genomic_DNA"/>
</dbReference>
<dbReference type="InterPro" id="IPR014507">
    <property type="entry name" value="Baseplate_assembly_J_pred"/>
</dbReference>
<sequence>MIDEILNLPDVSFIDDKQLEQVQAEMIRDYQNRYAEITGKEIVLDRADPISLILYALGVQVFQSMLYVDKTGKQDLLKYSYGPFLDNLAAMKGITREQAKPARAMVRFTLSGIRPDIVEIPVGTRVTNGDVYFQTEVYAAIQAGQTQVDVPCTCMNSGTQGNDLGVGEINVLVDPVPYVAKVSNTEPTTGGTNIEDDDTLKDRIYIAPSKYSVAGPEDSYRYWARTYNANITDVLIFSDNPVDVTIEFIMKDGELPAESMVRGLQTYLANEQIRPLTDKVTVKAPDTVDYKINVKYFVNKSDLKKVDTIKAAVEKAVNDYVIWQRSKIGRDINPSQLIQMIVAAGAKRAEVTLPVFQVIGKANVAKLSNKVVTYGGLEDD</sequence>
<organism evidence="5">
    <name type="scientific">Caudovirales sp. ctaix4</name>
    <dbReference type="NCBI Taxonomy" id="2827635"/>
    <lineage>
        <taxon>Viruses</taxon>
        <taxon>Duplodnaviria</taxon>
        <taxon>Heunggongvirae</taxon>
        <taxon>Uroviricota</taxon>
        <taxon>Caudoviricetes</taxon>
    </lineage>
</organism>
<accession>A0A8S5S676</accession>
<dbReference type="InterPro" id="IPR058530">
    <property type="entry name" value="Baseplate_J-like_C"/>
</dbReference>
<dbReference type="InterPro" id="IPR006949">
    <property type="entry name" value="Barrel_Baseplate_J-like"/>
</dbReference>
<protein>
    <submittedName>
        <fullName evidence="5">Baseplate assembly protein</fullName>
    </submittedName>
</protein>
<dbReference type="InterPro" id="IPR052399">
    <property type="entry name" value="Phage_Baseplate_Assmbl_Protein"/>
</dbReference>
<evidence type="ECO:0000259" key="4">
    <source>
        <dbReference type="Pfam" id="PF26079"/>
    </source>
</evidence>
<evidence type="ECO:0000259" key="3">
    <source>
        <dbReference type="Pfam" id="PF26078"/>
    </source>
</evidence>
<feature type="domain" description="Baseplate protein J-like barrel" evidence="2">
    <location>
        <begin position="106"/>
        <end position="191"/>
    </location>
</feature>
<dbReference type="Pfam" id="PF26078">
    <property type="entry name" value="Baseplate_J_M"/>
    <property type="match status" value="1"/>
</dbReference>